<sequence>LWKTVSKAPDTKNTIKFTLDRQEIFYTIDMFCDTLHLPVETLENPFSAPATIQVIKPFMQTYGYQGVIDNVSAFYMKLLAQSWQTMVKKFPSIPQRLDEDYHSIKDDIPLEYETMFIKAVVLMIRPQLVVSTQRKHRNTPSSYRRWNWSSAFLLLLNDDDDENEKDKKDEKKDDEEKDNDDHIDHTLVKTEEIGSLENRKEKMQTPIPTPSRYPRTELPSDKIIS</sequence>
<accession>A0A699ITK6</accession>
<name>A0A699ITK6_TANCI</name>
<organism evidence="2">
    <name type="scientific">Tanacetum cinerariifolium</name>
    <name type="common">Dalmatian daisy</name>
    <name type="synonym">Chrysanthemum cinerariifolium</name>
    <dbReference type="NCBI Taxonomy" id="118510"/>
    <lineage>
        <taxon>Eukaryota</taxon>
        <taxon>Viridiplantae</taxon>
        <taxon>Streptophyta</taxon>
        <taxon>Embryophyta</taxon>
        <taxon>Tracheophyta</taxon>
        <taxon>Spermatophyta</taxon>
        <taxon>Magnoliopsida</taxon>
        <taxon>eudicotyledons</taxon>
        <taxon>Gunneridae</taxon>
        <taxon>Pentapetalae</taxon>
        <taxon>asterids</taxon>
        <taxon>campanulids</taxon>
        <taxon>Asterales</taxon>
        <taxon>Asteraceae</taxon>
        <taxon>Asteroideae</taxon>
        <taxon>Anthemideae</taxon>
        <taxon>Anthemidinae</taxon>
        <taxon>Tanacetum</taxon>
    </lineage>
</organism>
<reference evidence="2" key="1">
    <citation type="journal article" date="2019" name="Sci. Rep.">
        <title>Draft genome of Tanacetum cinerariifolium, the natural source of mosquito coil.</title>
        <authorList>
            <person name="Yamashiro T."/>
            <person name="Shiraishi A."/>
            <person name="Satake H."/>
            <person name="Nakayama K."/>
        </authorList>
    </citation>
    <scope>NUCLEOTIDE SEQUENCE</scope>
</reference>
<protein>
    <submittedName>
        <fullName evidence="2">Uncharacterized protein</fullName>
    </submittedName>
</protein>
<evidence type="ECO:0000256" key="1">
    <source>
        <dbReference type="SAM" id="MobiDB-lite"/>
    </source>
</evidence>
<feature type="non-terminal residue" evidence="2">
    <location>
        <position position="1"/>
    </location>
</feature>
<proteinExistence type="predicted"/>
<feature type="compositionally biased region" description="Basic and acidic residues" evidence="1">
    <location>
        <begin position="179"/>
        <end position="203"/>
    </location>
</feature>
<dbReference type="AlphaFoldDB" id="A0A699ITK6"/>
<evidence type="ECO:0000313" key="2">
    <source>
        <dbReference type="EMBL" id="GEZ80630.1"/>
    </source>
</evidence>
<feature type="region of interest" description="Disordered" evidence="1">
    <location>
        <begin position="162"/>
        <end position="225"/>
    </location>
</feature>
<gene>
    <name evidence="2" type="ORF">Tci_552603</name>
</gene>
<comment type="caution">
    <text evidence="2">The sequence shown here is derived from an EMBL/GenBank/DDBJ whole genome shotgun (WGS) entry which is preliminary data.</text>
</comment>
<feature type="compositionally biased region" description="Basic and acidic residues" evidence="1">
    <location>
        <begin position="214"/>
        <end position="225"/>
    </location>
</feature>
<dbReference type="EMBL" id="BKCJ010326123">
    <property type="protein sequence ID" value="GEZ80630.1"/>
    <property type="molecule type" value="Genomic_DNA"/>
</dbReference>